<evidence type="ECO:0000313" key="2">
    <source>
        <dbReference type="Proteomes" id="UP000032309"/>
    </source>
</evidence>
<sequence>MEKIIGIKDLQDAGLLGVKYTESDLCDAFLMYWISNNKLNKDQVVLRDGEFMLDIRSYFESCNWMV</sequence>
<gene>
    <name evidence="1" type="ORF">BROSI_A1009</name>
</gene>
<dbReference type="EMBL" id="BAFN01000001">
    <property type="protein sequence ID" value="GAN32494.1"/>
    <property type="molecule type" value="Genomic_DNA"/>
</dbReference>
<organism evidence="1 2">
    <name type="scientific">Candidatus Brocadia sinica JPN1</name>
    <dbReference type="NCBI Taxonomy" id="1197129"/>
    <lineage>
        <taxon>Bacteria</taxon>
        <taxon>Pseudomonadati</taxon>
        <taxon>Planctomycetota</taxon>
        <taxon>Candidatus Brocadiia</taxon>
        <taxon>Candidatus Brocadiales</taxon>
        <taxon>Candidatus Brocadiaceae</taxon>
        <taxon>Candidatus Brocadia</taxon>
    </lineage>
</organism>
<dbReference type="Proteomes" id="UP000032309">
    <property type="component" value="Unassembled WGS sequence"/>
</dbReference>
<name>A0ABQ0JUQ1_9BACT</name>
<reference evidence="2" key="1">
    <citation type="journal article" date="2015" name="Genome Announc.">
        <title>Draft Genome Sequence of an Anaerobic Ammonium-Oxidizing Bacterium, "Candidatus Brocadia sinica".</title>
        <authorList>
            <person name="Oshiki M."/>
            <person name="Shinyako-Hata K."/>
            <person name="Satoh H."/>
            <person name="Okabe S."/>
        </authorList>
    </citation>
    <scope>NUCLEOTIDE SEQUENCE [LARGE SCALE GENOMIC DNA]</scope>
    <source>
        <strain evidence="2">JPN1</strain>
    </source>
</reference>
<dbReference type="RefSeq" id="WP_052562649.1">
    <property type="nucleotide sequence ID" value="NZ_BAFN01000001.1"/>
</dbReference>
<accession>A0ABQ0JUQ1</accession>
<proteinExistence type="predicted"/>
<comment type="caution">
    <text evidence="1">The sequence shown here is derived from an EMBL/GenBank/DDBJ whole genome shotgun (WGS) entry which is preliminary data.</text>
</comment>
<protein>
    <submittedName>
        <fullName evidence="1">Uncharacterized protein</fullName>
    </submittedName>
</protein>
<keyword evidence="2" id="KW-1185">Reference proteome</keyword>
<evidence type="ECO:0000313" key="1">
    <source>
        <dbReference type="EMBL" id="GAN32494.1"/>
    </source>
</evidence>